<dbReference type="OrthoDB" id="9795242at2"/>
<organism evidence="6 7">
    <name type="scientific">Labrys okinawensis</name>
    <dbReference type="NCBI Taxonomy" id="346911"/>
    <lineage>
        <taxon>Bacteria</taxon>
        <taxon>Pseudomonadati</taxon>
        <taxon>Pseudomonadota</taxon>
        <taxon>Alphaproteobacteria</taxon>
        <taxon>Hyphomicrobiales</taxon>
        <taxon>Xanthobacteraceae</taxon>
        <taxon>Labrys</taxon>
    </lineage>
</organism>
<dbReference type="Gene3D" id="1.10.10.60">
    <property type="entry name" value="Homeodomain-like"/>
    <property type="match status" value="1"/>
</dbReference>
<dbReference type="PANTHER" id="PTHR47506:SF10">
    <property type="entry name" value="TRANSCRIPTIONAL REGULATORY PROTEIN"/>
    <property type="match status" value="1"/>
</dbReference>
<evidence type="ECO:0000256" key="3">
    <source>
        <dbReference type="ARBA" id="ARBA00023163"/>
    </source>
</evidence>
<accession>A0A2S9Q9E4</accession>
<keyword evidence="1" id="KW-0805">Transcription regulation</keyword>
<dbReference type="InterPro" id="IPR023772">
    <property type="entry name" value="DNA-bd_HTH_TetR-type_CS"/>
</dbReference>
<dbReference type="PROSITE" id="PS01081">
    <property type="entry name" value="HTH_TETR_1"/>
    <property type="match status" value="1"/>
</dbReference>
<proteinExistence type="predicted"/>
<name>A0A2S9Q9E4_9HYPH</name>
<feature type="domain" description="HTH tetR-type" evidence="5">
    <location>
        <begin position="17"/>
        <end position="77"/>
    </location>
</feature>
<feature type="DNA-binding region" description="H-T-H motif" evidence="4">
    <location>
        <begin position="40"/>
        <end position="59"/>
    </location>
</feature>
<dbReference type="SUPFAM" id="SSF48498">
    <property type="entry name" value="Tetracyclin repressor-like, C-terminal domain"/>
    <property type="match status" value="1"/>
</dbReference>
<dbReference type="Pfam" id="PF00440">
    <property type="entry name" value="TetR_N"/>
    <property type="match status" value="1"/>
</dbReference>
<keyword evidence="3" id="KW-0804">Transcription</keyword>
<dbReference type="InterPro" id="IPR001647">
    <property type="entry name" value="HTH_TetR"/>
</dbReference>
<dbReference type="InterPro" id="IPR036271">
    <property type="entry name" value="Tet_transcr_reg_TetR-rel_C_sf"/>
</dbReference>
<keyword evidence="7" id="KW-1185">Reference proteome</keyword>
<dbReference type="PANTHER" id="PTHR47506">
    <property type="entry name" value="TRANSCRIPTIONAL REGULATORY PROTEIN"/>
    <property type="match status" value="1"/>
</dbReference>
<evidence type="ECO:0000313" key="7">
    <source>
        <dbReference type="Proteomes" id="UP000237682"/>
    </source>
</evidence>
<dbReference type="RefSeq" id="WP_105863277.1">
    <property type="nucleotide sequence ID" value="NZ_PUEJ01000006.1"/>
</dbReference>
<dbReference type="Pfam" id="PF16925">
    <property type="entry name" value="TetR_C_13"/>
    <property type="match status" value="1"/>
</dbReference>
<gene>
    <name evidence="6" type="ORF">C5L14_17090</name>
</gene>
<dbReference type="GO" id="GO:0003677">
    <property type="term" value="F:DNA binding"/>
    <property type="evidence" value="ECO:0007669"/>
    <property type="project" value="UniProtKB-UniRule"/>
</dbReference>
<evidence type="ECO:0000313" key="6">
    <source>
        <dbReference type="EMBL" id="PRH85978.1"/>
    </source>
</evidence>
<dbReference type="InterPro" id="IPR009057">
    <property type="entry name" value="Homeodomain-like_sf"/>
</dbReference>
<evidence type="ECO:0000256" key="2">
    <source>
        <dbReference type="ARBA" id="ARBA00023125"/>
    </source>
</evidence>
<dbReference type="EMBL" id="PUEJ01000006">
    <property type="protein sequence ID" value="PRH85978.1"/>
    <property type="molecule type" value="Genomic_DNA"/>
</dbReference>
<dbReference type="Gene3D" id="1.10.357.10">
    <property type="entry name" value="Tetracycline Repressor, domain 2"/>
    <property type="match status" value="1"/>
</dbReference>
<dbReference type="AlphaFoldDB" id="A0A2S9Q9E4"/>
<evidence type="ECO:0000259" key="5">
    <source>
        <dbReference type="PROSITE" id="PS50977"/>
    </source>
</evidence>
<keyword evidence="2 4" id="KW-0238">DNA-binding</keyword>
<protein>
    <submittedName>
        <fullName evidence="6">TetR family transcriptional regulator</fullName>
    </submittedName>
</protein>
<dbReference type="InterPro" id="IPR011075">
    <property type="entry name" value="TetR_C"/>
</dbReference>
<evidence type="ECO:0000256" key="1">
    <source>
        <dbReference type="ARBA" id="ARBA00023015"/>
    </source>
</evidence>
<dbReference type="Proteomes" id="UP000237682">
    <property type="component" value="Unassembled WGS sequence"/>
</dbReference>
<comment type="caution">
    <text evidence="6">The sequence shown here is derived from an EMBL/GenBank/DDBJ whole genome shotgun (WGS) entry which is preliminary data.</text>
</comment>
<evidence type="ECO:0000256" key="4">
    <source>
        <dbReference type="PROSITE-ProRule" id="PRU00335"/>
    </source>
</evidence>
<dbReference type="SUPFAM" id="SSF46689">
    <property type="entry name" value="Homeodomain-like"/>
    <property type="match status" value="1"/>
</dbReference>
<dbReference type="PROSITE" id="PS50977">
    <property type="entry name" value="HTH_TETR_2"/>
    <property type="match status" value="1"/>
</dbReference>
<sequence length="204" mass="22382">MSISLTDSPRQAGRPREFDLDAALDKAILAFRERGYHAASIADLGKAMELTAGSLYKAFKDKRTLYVAALERYTSLRNAGLRARMEGLPTGRERLRAVLDFYVDSAHDLEGRRGCLVVGSAVELVTLDDDLAELVAQALRRNEALLIELIRRGQTDGSVNPYLDPSEAARTLLCVLLGMRVIGKTGRRHGDMAAIVDLALKVLD</sequence>
<reference evidence="6 7" key="1">
    <citation type="submission" date="2018-02" db="EMBL/GenBank/DDBJ databases">
        <title>Whole genome sequencing of endophytic bacterium.</title>
        <authorList>
            <person name="Eedara R."/>
            <person name="Podile A.R."/>
        </authorList>
    </citation>
    <scope>NUCLEOTIDE SEQUENCE [LARGE SCALE GENOMIC DNA]</scope>
    <source>
        <strain evidence="6 7">RP1T</strain>
    </source>
</reference>